<reference evidence="2" key="1">
    <citation type="submission" date="2019-08" db="EMBL/GenBank/DDBJ databases">
        <authorList>
            <person name="Kucharzyk K."/>
            <person name="Murdoch R.W."/>
            <person name="Higgins S."/>
            <person name="Loffler F."/>
        </authorList>
    </citation>
    <scope>NUCLEOTIDE SEQUENCE</scope>
</reference>
<comment type="caution">
    <text evidence="2">The sequence shown here is derived from an EMBL/GenBank/DDBJ whole genome shotgun (WGS) entry which is preliminary data.</text>
</comment>
<name>A0A645IEP3_9ZZZZ</name>
<dbReference type="EMBL" id="VSSQ01107700">
    <property type="protein sequence ID" value="MPN46764.1"/>
    <property type="molecule type" value="Genomic_DNA"/>
</dbReference>
<sequence length="142" mass="15546">MAEAQCFFQPVLHVVELGDDAVAAGFLQVPVRIAVIAQLVPLIQGAPPAVPVLFKQVDADGVKRQLAAVLRRDIQKLGQQFGLIPVVDGDSDPLFLPAPVGILGDILFPLLREYTRYHQAKQQADRKQSTQEPFPPLKLFSV</sequence>
<feature type="region of interest" description="Disordered" evidence="1">
    <location>
        <begin position="121"/>
        <end position="142"/>
    </location>
</feature>
<gene>
    <name evidence="2" type="ORF">SDC9_194362</name>
</gene>
<dbReference type="AlphaFoldDB" id="A0A645IEP3"/>
<organism evidence="2">
    <name type="scientific">bioreactor metagenome</name>
    <dbReference type="NCBI Taxonomy" id="1076179"/>
    <lineage>
        <taxon>unclassified sequences</taxon>
        <taxon>metagenomes</taxon>
        <taxon>ecological metagenomes</taxon>
    </lineage>
</organism>
<protein>
    <submittedName>
        <fullName evidence="2">Uncharacterized protein</fullName>
    </submittedName>
</protein>
<proteinExistence type="predicted"/>
<evidence type="ECO:0000256" key="1">
    <source>
        <dbReference type="SAM" id="MobiDB-lite"/>
    </source>
</evidence>
<accession>A0A645IEP3</accession>
<evidence type="ECO:0000313" key="2">
    <source>
        <dbReference type="EMBL" id="MPN46764.1"/>
    </source>
</evidence>